<comment type="similarity">
    <text evidence="6">Belongs to the ABC-4 integral membrane protein family.</text>
</comment>
<dbReference type="InterPro" id="IPR003838">
    <property type="entry name" value="ABC3_permease_C"/>
</dbReference>
<comment type="subcellular location">
    <subcellularLocation>
        <location evidence="1">Cell membrane</location>
        <topology evidence="1">Multi-pass membrane protein</topology>
    </subcellularLocation>
</comment>
<evidence type="ECO:0000256" key="5">
    <source>
        <dbReference type="ARBA" id="ARBA00023136"/>
    </source>
</evidence>
<organism evidence="9 10">
    <name type="scientific">Streptosporangium album</name>
    <dbReference type="NCBI Taxonomy" id="47479"/>
    <lineage>
        <taxon>Bacteria</taxon>
        <taxon>Bacillati</taxon>
        <taxon>Actinomycetota</taxon>
        <taxon>Actinomycetes</taxon>
        <taxon>Streptosporangiales</taxon>
        <taxon>Streptosporangiaceae</taxon>
        <taxon>Streptosporangium</taxon>
    </lineage>
</organism>
<dbReference type="RefSeq" id="WP_184759704.1">
    <property type="nucleotide sequence ID" value="NZ_BAABEK010000102.1"/>
</dbReference>
<evidence type="ECO:0000256" key="4">
    <source>
        <dbReference type="ARBA" id="ARBA00022989"/>
    </source>
</evidence>
<evidence type="ECO:0000256" key="1">
    <source>
        <dbReference type="ARBA" id="ARBA00004651"/>
    </source>
</evidence>
<keyword evidence="4 7" id="KW-1133">Transmembrane helix</keyword>
<gene>
    <name evidence="9" type="ORF">FHR32_008179</name>
</gene>
<name>A0A7W7S5S2_9ACTN</name>
<keyword evidence="5 7" id="KW-0472">Membrane</keyword>
<comment type="caution">
    <text evidence="9">The sequence shown here is derived from an EMBL/GenBank/DDBJ whole genome shotgun (WGS) entry which is preliminary data.</text>
</comment>
<evidence type="ECO:0000259" key="8">
    <source>
        <dbReference type="Pfam" id="PF02687"/>
    </source>
</evidence>
<accession>A0A7W7S5S2</accession>
<dbReference type="PANTHER" id="PTHR30572:SF4">
    <property type="entry name" value="ABC TRANSPORTER PERMEASE YTRF"/>
    <property type="match status" value="1"/>
</dbReference>
<feature type="domain" description="ABC3 transporter permease C-terminal" evidence="8">
    <location>
        <begin position="154"/>
        <end position="264"/>
    </location>
</feature>
<dbReference type="GO" id="GO:0022857">
    <property type="term" value="F:transmembrane transporter activity"/>
    <property type="evidence" value="ECO:0007669"/>
    <property type="project" value="TreeGrafter"/>
</dbReference>
<dbReference type="InterPro" id="IPR050250">
    <property type="entry name" value="Macrolide_Exporter_MacB"/>
</dbReference>
<evidence type="ECO:0000256" key="6">
    <source>
        <dbReference type="ARBA" id="ARBA00038076"/>
    </source>
</evidence>
<dbReference type="PANTHER" id="PTHR30572">
    <property type="entry name" value="MEMBRANE COMPONENT OF TRANSPORTER-RELATED"/>
    <property type="match status" value="1"/>
</dbReference>
<keyword evidence="10" id="KW-1185">Reference proteome</keyword>
<evidence type="ECO:0000256" key="7">
    <source>
        <dbReference type="SAM" id="Phobius"/>
    </source>
</evidence>
<feature type="transmembrane region" description="Helical" evidence="7">
    <location>
        <begin position="244"/>
        <end position="268"/>
    </location>
</feature>
<reference evidence="9 10" key="1">
    <citation type="submission" date="2020-08" db="EMBL/GenBank/DDBJ databases">
        <title>Sequencing the genomes of 1000 actinobacteria strains.</title>
        <authorList>
            <person name="Klenk H.-P."/>
        </authorList>
    </citation>
    <scope>NUCLEOTIDE SEQUENCE [LARGE SCALE GENOMIC DNA]</scope>
    <source>
        <strain evidence="9 10">DSM 43023</strain>
    </source>
</reference>
<sequence length="286" mass="29701">MPVADGVPDGNVFTPEGAPQGAFLGPLPVVVTADLAAKRGLAAGSEAKVTLDRRPTLIRVAGIVDELPGTPPDKPAVLLDWQTMQAWNLLAHQTPRPPTEWWLGTRGADTTAAAAELVRHPEWDVTVVDLSSLARGLQGDPLAGGLQGALVLGFLAALVFAALGFVVNAAVAARERTAEFAILRALGVGFRQVFGLLVVEQAFLIGLSLTAGTAVAVVVASLVVPHLVLTGQATSVTPEVLLDIPWLPTLALLAAVAALLFAIVGGLARTLRRQGMGRALRIGEDR</sequence>
<dbReference type="AlphaFoldDB" id="A0A7W7S5S2"/>
<dbReference type="Pfam" id="PF02687">
    <property type="entry name" value="FtsX"/>
    <property type="match status" value="1"/>
</dbReference>
<feature type="transmembrane region" description="Helical" evidence="7">
    <location>
        <begin position="150"/>
        <end position="173"/>
    </location>
</feature>
<dbReference type="EMBL" id="JACHJU010000006">
    <property type="protein sequence ID" value="MBB4943778.1"/>
    <property type="molecule type" value="Genomic_DNA"/>
</dbReference>
<dbReference type="GO" id="GO:0005886">
    <property type="term" value="C:plasma membrane"/>
    <property type="evidence" value="ECO:0007669"/>
    <property type="project" value="UniProtKB-SubCell"/>
</dbReference>
<evidence type="ECO:0000313" key="9">
    <source>
        <dbReference type="EMBL" id="MBB4943778.1"/>
    </source>
</evidence>
<proteinExistence type="inferred from homology"/>
<keyword evidence="2" id="KW-1003">Cell membrane</keyword>
<feature type="transmembrane region" description="Helical" evidence="7">
    <location>
        <begin position="194"/>
        <end position="224"/>
    </location>
</feature>
<evidence type="ECO:0000256" key="3">
    <source>
        <dbReference type="ARBA" id="ARBA00022692"/>
    </source>
</evidence>
<dbReference type="Proteomes" id="UP000534286">
    <property type="component" value="Unassembled WGS sequence"/>
</dbReference>
<evidence type="ECO:0000256" key="2">
    <source>
        <dbReference type="ARBA" id="ARBA00022475"/>
    </source>
</evidence>
<evidence type="ECO:0000313" key="10">
    <source>
        <dbReference type="Proteomes" id="UP000534286"/>
    </source>
</evidence>
<keyword evidence="3 7" id="KW-0812">Transmembrane</keyword>
<protein>
    <recommendedName>
        <fullName evidence="8">ABC3 transporter permease C-terminal domain-containing protein</fullName>
    </recommendedName>
</protein>